<dbReference type="GO" id="GO:0020037">
    <property type="term" value="F:heme binding"/>
    <property type="evidence" value="ECO:0007669"/>
    <property type="project" value="InterPro"/>
</dbReference>
<dbReference type="GO" id="GO:0009055">
    <property type="term" value="F:electron transfer activity"/>
    <property type="evidence" value="ECO:0007669"/>
    <property type="project" value="InterPro"/>
</dbReference>
<evidence type="ECO:0000256" key="3">
    <source>
        <dbReference type="ARBA" id="ARBA00022723"/>
    </source>
</evidence>
<dbReference type="Proteomes" id="UP000266273">
    <property type="component" value="Unassembled WGS sequence"/>
</dbReference>
<dbReference type="EMBL" id="QXDF01000001">
    <property type="protein sequence ID" value="RIA56783.1"/>
    <property type="molecule type" value="Genomic_DNA"/>
</dbReference>
<organism evidence="9 10">
    <name type="scientific">Dichotomicrobium thermohalophilum</name>
    <dbReference type="NCBI Taxonomy" id="933063"/>
    <lineage>
        <taxon>Bacteria</taxon>
        <taxon>Pseudomonadati</taxon>
        <taxon>Pseudomonadota</taxon>
        <taxon>Alphaproteobacteria</taxon>
        <taxon>Hyphomicrobiales</taxon>
        <taxon>Hyphomicrobiaceae</taxon>
        <taxon>Dichotomicrobium</taxon>
    </lineage>
</organism>
<dbReference type="RefSeq" id="WP_119061547.1">
    <property type="nucleotide sequence ID" value="NZ_QXDF01000001.1"/>
</dbReference>
<dbReference type="PRINTS" id="PR00604">
    <property type="entry name" value="CYTCHRMECIAB"/>
</dbReference>
<sequence>MRFKTFIGATTLAIVTGVTPALAQDGDPEAGEKVFRRCQACHMVGENAQPRVGPPLNDLFGRQAGTHEAFNRYSNAMKGAGEDGLVWNDETVSAYLEQPRQYIPGNQMGFAGLRDAEDRADVIAYLKQYDDEPENDDAESTYSP</sequence>
<comment type="caution">
    <text evidence="9">The sequence shown here is derived from an EMBL/GenBank/DDBJ whole genome shotgun (WGS) entry which is preliminary data.</text>
</comment>
<keyword evidence="1" id="KW-0813">Transport</keyword>
<evidence type="ECO:0000256" key="1">
    <source>
        <dbReference type="ARBA" id="ARBA00022448"/>
    </source>
</evidence>
<proteinExistence type="predicted"/>
<feature type="chain" id="PRO_5017316023" evidence="7">
    <location>
        <begin position="24"/>
        <end position="144"/>
    </location>
</feature>
<accession>A0A397Q734</accession>
<evidence type="ECO:0000313" key="10">
    <source>
        <dbReference type="Proteomes" id="UP000266273"/>
    </source>
</evidence>
<keyword evidence="2 6" id="KW-0349">Heme</keyword>
<dbReference type="InterPro" id="IPR009056">
    <property type="entry name" value="Cyt_c-like_dom"/>
</dbReference>
<evidence type="ECO:0000256" key="5">
    <source>
        <dbReference type="ARBA" id="ARBA00023004"/>
    </source>
</evidence>
<evidence type="ECO:0000256" key="2">
    <source>
        <dbReference type="ARBA" id="ARBA00022617"/>
    </source>
</evidence>
<dbReference type="PANTHER" id="PTHR11961">
    <property type="entry name" value="CYTOCHROME C"/>
    <property type="match status" value="1"/>
</dbReference>
<evidence type="ECO:0000256" key="6">
    <source>
        <dbReference type="PROSITE-ProRule" id="PRU00433"/>
    </source>
</evidence>
<dbReference type="Gene3D" id="1.10.760.10">
    <property type="entry name" value="Cytochrome c-like domain"/>
    <property type="match status" value="1"/>
</dbReference>
<feature type="signal peptide" evidence="7">
    <location>
        <begin position="1"/>
        <end position="23"/>
    </location>
</feature>
<reference evidence="9 10" key="1">
    <citation type="submission" date="2018-08" db="EMBL/GenBank/DDBJ databases">
        <title>Genomic Encyclopedia of Archaeal and Bacterial Type Strains, Phase II (KMG-II): from individual species to whole genera.</title>
        <authorList>
            <person name="Goeker M."/>
        </authorList>
    </citation>
    <scope>NUCLEOTIDE SEQUENCE [LARGE SCALE GENOMIC DNA]</scope>
    <source>
        <strain evidence="9 10">DSM 5002</strain>
    </source>
</reference>
<evidence type="ECO:0000259" key="8">
    <source>
        <dbReference type="PROSITE" id="PS51007"/>
    </source>
</evidence>
<dbReference type="InterPro" id="IPR036909">
    <property type="entry name" value="Cyt_c-like_dom_sf"/>
</dbReference>
<protein>
    <submittedName>
        <fullName evidence="9">Cytochrome c</fullName>
    </submittedName>
</protein>
<keyword evidence="10" id="KW-1185">Reference proteome</keyword>
<dbReference type="OrthoDB" id="9805828at2"/>
<evidence type="ECO:0000256" key="7">
    <source>
        <dbReference type="SAM" id="SignalP"/>
    </source>
</evidence>
<dbReference type="AlphaFoldDB" id="A0A397Q734"/>
<evidence type="ECO:0000256" key="4">
    <source>
        <dbReference type="ARBA" id="ARBA00022982"/>
    </source>
</evidence>
<keyword evidence="3 6" id="KW-0479">Metal-binding</keyword>
<dbReference type="SUPFAM" id="SSF46626">
    <property type="entry name" value="Cytochrome c"/>
    <property type="match status" value="1"/>
</dbReference>
<keyword evidence="7" id="KW-0732">Signal</keyword>
<evidence type="ECO:0000313" key="9">
    <source>
        <dbReference type="EMBL" id="RIA56783.1"/>
    </source>
</evidence>
<name>A0A397Q734_9HYPH</name>
<dbReference type="InterPro" id="IPR002327">
    <property type="entry name" value="Cyt_c_1A/1B"/>
</dbReference>
<keyword evidence="5 6" id="KW-0408">Iron</keyword>
<dbReference type="PROSITE" id="PS51007">
    <property type="entry name" value="CYTC"/>
    <property type="match status" value="1"/>
</dbReference>
<feature type="domain" description="Cytochrome c" evidence="8">
    <location>
        <begin position="26"/>
        <end position="130"/>
    </location>
</feature>
<dbReference type="GO" id="GO:0046872">
    <property type="term" value="F:metal ion binding"/>
    <property type="evidence" value="ECO:0007669"/>
    <property type="project" value="UniProtKB-KW"/>
</dbReference>
<gene>
    <name evidence="9" type="ORF">BXY53_1893</name>
</gene>
<keyword evidence="4" id="KW-0249">Electron transport</keyword>
<dbReference type="Pfam" id="PF00034">
    <property type="entry name" value="Cytochrom_C"/>
    <property type="match status" value="1"/>
</dbReference>